<keyword evidence="2" id="KW-0812">Transmembrane</keyword>
<dbReference type="AlphaFoldDB" id="A0A8J9VXJ4"/>
<dbReference type="Proteomes" id="UP000838412">
    <property type="component" value="Chromosome 10"/>
</dbReference>
<evidence type="ECO:0000256" key="2">
    <source>
        <dbReference type="SAM" id="Phobius"/>
    </source>
</evidence>
<name>A0A8J9VXJ4_BRALA</name>
<feature type="compositionally biased region" description="Pro residues" evidence="1">
    <location>
        <begin position="25"/>
        <end position="46"/>
    </location>
</feature>
<protein>
    <submittedName>
        <fullName evidence="3">Hypp5548 protein</fullName>
    </submittedName>
</protein>
<keyword evidence="4" id="KW-1185">Reference proteome</keyword>
<evidence type="ECO:0000256" key="1">
    <source>
        <dbReference type="SAM" id="MobiDB-lite"/>
    </source>
</evidence>
<sequence>MFENGRKRTGRRAITGTTTPTPGRGRPPPPPTRGPSGAPPPPPPTRNGPRISMPGVPQKSDLTVHAKRYSLTSANEFEARFNFPASLPTPPPFEKTNKTYPSKIKNKSDMASGKFRLRDVITVALLLAEGCVHSAEFPGSSCSGCVLGALCPATCGGGDSGLSTEQLALVILGVLMGVVISGVLIWYCWLRKPNMPRDRLIDLKGRI</sequence>
<keyword evidence="2" id="KW-0472">Membrane</keyword>
<feature type="transmembrane region" description="Helical" evidence="2">
    <location>
        <begin position="167"/>
        <end position="190"/>
    </location>
</feature>
<proteinExistence type="predicted"/>
<gene>
    <name evidence="3" type="primary">Hypp5548</name>
    <name evidence="3" type="ORF">BLAG_LOCUS2916</name>
</gene>
<reference evidence="3" key="1">
    <citation type="submission" date="2022-01" db="EMBL/GenBank/DDBJ databases">
        <authorList>
            <person name="Braso-Vives M."/>
        </authorList>
    </citation>
    <scope>NUCLEOTIDE SEQUENCE</scope>
</reference>
<dbReference type="OrthoDB" id="10611733at2759"/>
<evidence type="ECO:0000313" key="3">
    <source>
        <dbReference type="EMBL" id="CAH1238221.1"/>
    </source>
</evidence>
<accession>A0A8J9VXJ4</accession>
<dbReference type="EMBL" id="OV696695">
    <property type="protein sequence ID" value="CAH1238221.1"/>
    <property type="molecule type" value="Genomic_DNA"/>
</dbReference>
<organism evidence="3 4">
    <name type="scientific">Branchiostoma lanceolatum</name>
    <name type="common">Common lancelet</name>
    <name type="synonym">Amphioxus lanceolatum</name>
    <dbReference type="NCBI Taxonomy" id="7740"/>
    <lineage>
        <taxon>Eukaryota</taxon>
        <taxon>Metazoa</taxon>
        <taxon>Chordata</taxon>
        <taxon>Cephalochordata</taxon>
        <taxon>Leptocardii</taxon>
        <taxon>Amphioxiformes</taxon>
        <taxon>Branchiostomatidae</taxon>
        <taxon>Branchiostoma</taxon>
    </lineage>
</organism>
<evidence type="ECO:0000313" key="4">
    <source>
        <dbReference type="Proteomes" id="UP000838412"/>
    </source>
</evidence>
<feature type="compositionally biased region" description="Low complexity" evidence="1">
    <location>
        <begin position="12"/>
        <end position="24"/>
    </location>
</feature>
<keyword evidence="2" id="KW-1133">Transmembrane helix</keyword>
<feature type="region of interest" description="Disordered" evidence="1">
    <location>
        <begin position="1"/>
        <end position="60"/>
    </location>
</feature>